<dbReference type="GO" id="GO:0007219">
    <property type="term" value="P:Notch signaling pathway"/>
    <property type="evidence" value="ECO:0007669"/>
    <property type="project" value="UniProtKB-KW"/>
</dbReference>
<dbReference type="PANTHER" id="PTHR16318">
    <property type="entry name" value="GAMMA-SECRETASE SUBUNIT PEN-2"/>
    <property type="match status" value="1"/>
</dbReference>
<dbReference type="Pfam" id="PF10251">
    <property type="entry name" value="PEN-2"/>
    <property type="match status" value="1"/>
</dbReference>
<feature type="region of interest" description="Disordered" evidence="7">
    <location>
        <begin position="1"/>
        <end position="51"/>
    </location>
</feature>
<keyword evidence="6 8" id="KW-0472">Membrane</keyword>
<evidence type="ECO:0008006" key="11">
    <source>
        <dbReference type="Google" id="ProtNLM"/>
    </source>
</evidence>
<feature type="transmembrane region" description="Helical" evidence="8">
    <location>
        <begin position="66"/>
        <end position="85"/>
    </location>
</feature>
<feature type="transmembrane region" description="Helical" evidence="8">
    <location>
        <begin position="106"/>
        <end position="127"/>
    </location>
</feature>
<evidence type="ECO:0000256" key="6">
    <source>
        <dbReference type="ARBA" id="ARBA00023136"/>
    </source>
</evidence>
<evidence type="ECO:0000256" key="7">
    <source>
        <dbReference type="SAM" id="MobiDB-lite"/>
    </source>
</evidence>
<feature type="compositionally biased region" description="Polar residues" evidence="7">
    <location>
        <begin position="42"/>
        <end position="51"/>
    </location>
</feature>
<dbReference type="EMBL" id="CANTFL010000056">
    <property type="protein sequence ID" value="CAI5710141.1"/>
    <property type="molecule type" value="Genomic_DNA"/>
</dbReference>
<gene>
    <name evidence="9" type="ORF">HBR001_LOCUS410</name>
</gene>
<dbReference type="GO" id="GO:0070765">
    <property type="term" value="C:gamma-secretase complex"/>
    <property type="evidence" value="ECO:0007669"/>
    <property type="project" value="TreeGrafter"/>
</dbReference>
<sequence>MARREPMESVTDTPVLEEASRHDATAATAAGGAAGGAAGAEDNSNNRGNFTRNLNKEADHVVAKKMFLGGLVFLPWLHFVNVVFYRKQFLDPTIDAAITLWVRRSFMGFCFWTVLFVSWVLLFQLNWKEFGWYNLVMVVPAEDENAGW</sequence>
<comment type="caution">
    <text evidence="9">The sequence shown here is derived from an EMBL/GenBank/DDBJ whole genome shotgun (WGS) entry which is preliminary data.</text>
</comment>
<evidence type="ECO:0000256" key="1">
    <source>
        <dbReference type="ARBA" id="ARBA00004141"/>
    </source>
</evidence>
<evidence type="ECO:0000256" key="2">
    <source>
        <dbReference type="ARBA" id="ARBA00009607"/>
    </source>
</evidence>
<dbReference type="Proteomes" id="UP001162031">
    <property type="component" value="Unassembled WGS sequence"/>
</dbReference>
<organism evidence="9 10">
    <name type="scientific">Hyaloperonospora brassicae</name>
    <name type="common">Brassica downy mildew</name>
    <name type="synonym">Peronospora brassicae</name>
    <dbReference type="NCBI Taxonomy" id="162125"/>
    <lineage>
        <taxon>Eukaryota</taxon>
        <taxon>Sar</taxon>
        <taxon>Stramenopiles</taxon>
        <taxon>Oomycota</taxon>
        <taxon>Peronosporomycetes</taxon>
        <taxon>Peronosporales</taxon>
        <taxon>Peronosporaceae</taxon>
        <taxon>Hyaloperonospora</taxon>
    </lineage>
</organism>
<keyword evidence="3 8" id="KW-0812">Transmembrane</keyword>
<dbReference type="InterPro" id="IPR019379">
    <property type="entry name" value="Gamma_Secretase_Asp_P_PEN2"/>
</dbReference>
<evidence type="ECO:0000256" key="4">
    <source>
        <dbReference type="ARBA" id="ARBA00022976"/>
    </source>
</evidence>
<comment type="similarity">
    <text evidence="2">Belongs to the PEN-2 family.</text>
</comment>
<proteinExistence type="inferred from homology"/>
<dbReference type="PANTHER" id="PTHR16318:SF0">
    <property type="entry name" value="GAMMA-SECRETASE SUBUNIT PEN-2"/>
    <property type="match status" value="1"/>
</dbReference>
<evidence type="ECO:0000256" key="3">
    <source>
        <dbReference type="ARBA" id="ARBA00022692"/>
    </source>
</evidence>
<name>A0AAV0SX95_HYABA</name>
<protein>
    <recommendedName>
        <fullName evidence="11">Gamma-secretase subunit PEN-2</fullName>
    </recommendedName>
</protein>
<evidence type="ECO:0000256" key="5">
    <source>
        <dbReference type="ARBA" id="ARBA00022989"/>
    </source>
</evidence>
<comment type="subcellular location">
    <subcellularLocation>
        <location evidence="1">Membrane</location>
        <topology evidence="1">Multi-pass membrane protein</topology>
    </subcellularLocation>
</comment>
<keyword evidence="10" id="KW-1185">Reference proteome</keyword>
<evidence type="ECO:0000313" key="9">
    <source>
        <dbReference type="EMBL" id="CAI5710141.1"/>
    </source>
</evidence>
<keyword evidence="4" id="KW-0914">Notch signaling pathway</keyword>
<reference evidence="9" key="1">
    <citation type="submission" date="2022-12" db="EMBL/GenBank/DDBJ databases">
        <authorList>
            <person name="Webb A."/>
        </authorList>
    </citation>
    <scope>NUCLEOTIDE SEQUENCE</scope>
    <source>
        <strain evidence="9">Hp1</strain>
    </source>
</reference>
<evidence type="ECO:0000313" key="10">
    <source>
        <dbReference type="Proteomes" id="UP001162031"/>
    </source>
</evidence>
<accession>A0AAV0SX95</accession>
<dbReference type="AlphaFoldDB" id="A0AAV0SX95"/>
<keyword evidence="5 8" id="KW-1133">Transmembrane helix</keyword>
<evidence type="ECO:0000256" key="8">
    <source>
        <dbReference type="SAM" id="Phobius"/>
    </source>
</evidence>